<dbReference type="InterPro" id="IPR016187">
    <property type="entry name" value="CTDL_fold"/>
</dbReference>
<feature type="non-terminal residue" evidence="3">
    <location>
        <position position="1"/>
    </location>
</feature>
<reference evidence="3 4" key="1">
    <citation type="submission" date="2019-09" db="EMBL/GenBank/DDBJ databases">
        <title>Bird 10,000 Genomes (B10K) Project - Family phase.</title>
        <authorList>
            <person name="Zhang G."/>
        </authorList>
    </citation>
    <scope>NUCLEOTIDE SEQUENCE [LARGE SCALE GENOMIC DNA]</scope>
    <source>
        <strain evidence="3">B10K-DU-012-14</strain>
        <tissue evidence="3">Blood</tissue>
    </source>
</reference>
<dbReference type="Gene3D" id="3.10.100.10">
    <property type="entry name" value="Mannose-Binding Protein A, subunit A"/>
    <property type="match status" value="1"/>
</dbReference>
<keyword evidence="1" id="KW-0430">Lectin</keyword>
<dbReference type="PANTHER" id="PTHR46746:SF3">
    <property type="entry name" value="C-TYPE LECTIN DOMAIN-CONTAINING PROTEIN-RELATED"/>
    <property type="match status" value="1"/>
</dbReference>
<keyword evidence="4" id="KW-1185">Reference proteome</keyword>
<dbReference type="EMBL" id="VZTS01008259">
    <property type="protein sequence ID" value="NXT49146.1"/>
    <property type="molecule type" value="Genomic_DNA"/>
</dbReference>
<dbReference type="SUPFAM" id="SSF56436">
    <property type="entry name" value="C-type lectin-like"/>
    <property type="match status" value="1"/>
</dbReference>
<gene>
    <name evidence="3" type="primary">Klrg1_0</name>
    <name evidence="3" type="ORF">PLUSOC_R00617</name>
</gene>
<dbReference type="InterPro" id="IPR016186">
    <property type="entry name" value="C-type_lectin-like/link_sf"/>
</dbReference>
<feature type="compositionally biased region" description="Basic and acidic residues" evidence="2">
    <location>
        <begin position="96"/>
        <end position="105"/>
    </location>
</feature>
<evidence type="ECO:0000256" key="1">
    <source>
        <dbReference type="ARBA" id="ARBA00022734"/>
    </source>
</evidence>
<accession>A0A7L3CZD7</accession>
<feature type="region of interest" description="Disordered" evidence="2">
    <location>
        <begin position="1"/>
        <end position="25"/>
    </location>
</feature>
<evidence type="ECO:0000313" key="3">
    <source>
        <dbReference type="EMBL" id="NXT49146.1"/>
    </source>
</evidence>
<organism evidence="3 4">
    <name type="scientific">Pluvianellus socialis</name>
    <name type="common">Magellanic plover</name>
    <dbReference type="NCBI Taxonomy" id="227228"/>
    <lineage>
        <taxon>Eukaryota</taxon>
        <taxon>Metazoa</taxon>
        <taxon>Chordata</taxon>
        <taxon>Craniata</taxon>
        <taxon>Vertebrata</taxon>
        <taxon>Euteleostomi</taxon>
        <taxon>Archelosauria</taxon>
        <taxon>Archosauria</taxon>
        <taxon>Dinosauria</taxon>
        <taxon>Saurischia</taxon>
        <taxon>Theropoda</taxon>
        <taxon>Coelurosauria</taxon>
        <taxon>Aves</taxon>
        <taxon>Neognathae</taxon>
        <taxon>Neoaves</taxon>
        <taxon>Charadriiformes</taxon>
        <taxon>Charadriidae</taxon>
        <taxon>Pluvianellus</taxon>
    </lineage>
</organism>
<feature type="non-terminal residue" evidence="3">
    <location>
        <position position="179"/>
    </location>
</feature>
<proteinExistence type="predicted"/>
<dbReference type="GO" id="GO:0030246">
    <property type="term" value="F:carbohydrate binding"/>
    <property type="evidence" value="ECO:0007669"/>
    <property type="project" value="UniProtKB-KW"/>
</dbReference>
<dbReference type="GO" id="GO:0005886">
    <property type="term" value="C:plasma membrane"/>
    <property type="evidence" value="ECO:0007669"/>
    <property type="project" value="TreeGrafter"/>
</dbReference>
<feature type="region of interest" description="Disordered" evidence="2">
    <location>
        <begin position="96"/>
        <end position="121"/>
    </location>
</feature>
<dbReference type="Proteomes" id="UP000519225">
    <property type="component" value="Unassembled WGS sequence"/>
</dbReference>
<evidence type="ECO:0000256" key="2">
    <source>
        <dbReference type="SAM" id="MobiDB-lite"/>
    </source>
</evidence>
<comment type="caution">
    <text evidence="3">The sequence shown here is derived from an EMBL/GenBank/DDBJ whole genome shotgun (WGS) entry which is preliminary data.</text>
</comment>
<name>A0A7L3CZD7_PLUSO</name>
<dbReference type="PANTHER" id="PTHR46746">
    <property type="entry name" value="KILLER CELL LECTIN-LIKE RECEPTOR SUBFAMILY F MEMBER 2"/>
    <property type="match status" value="1"/>
</dbReference>
<dbReference type="InterPro" id="IPR051379">
    <property type="entry name" value="C-type_Lectin_Receptor_IMM"/>
</dbReference>
<evidence type="ECO:0000313" key="4">
    <source>
        <dbReference type="Proteomes" id="UP000519225"/>
    </source>
</evidence>
<protein>
    <submittedName>
        <fullName evidence="3">KLRG1 protein</fullName>
    </submittedName>
</protein>
<sequence length="179" mass="20046">VFQGSLQPAATSASQRGSEIQGRNGTERCPIPALMRYFCKSRGDNPAASAGCKLCPQGWQLHGGRCYWLSKEKGNWTEGEKGCEKLESQLVVLQDKKEKVNPEEKKKKKGQENPLHVHASARLEELAPPLPSSCLSRRLDKRKKVDKVCSTLKNNVQEEDTCDGEHQWVCQKEPFQLSP</sequence>
<dbReference type="AlphaFoldDB" id="A0A7L3CZD7"/>
<feature type="compositionally biased region" description="Polar residues" evidence="2">
    <location>
        <begin position="1"/>
        <end position="24"/>
    </location>
</feature>